<dbReference type="Proteomes" id="UP000598997">
    <property type="component" value="Unassembled WGS sequence"/>
</dbReference>
<dbReference type="AlphaFoldDB" id="A0A916Y8M7"/>
<proteinExistence type="predicted"/>
<dbReference type="OrthoDB" id="7628592at2"/>
<gene>
    <name evidence="1" type="ORF">GCM10010989_06330</name>
</gene>
<dbReference type="EMBL" id="BMIO01000002">
    <property type="protein sequence ID" value="GGD34890.1"/>
    <property type="molecule type" value="Genomic_DNA"/>
</dbReference>
<name>A0A916Y8M7_9SPHN</name>
<reference evidence="1 2" key="1">
    <citation type="journal article" date="2014" name="Int. J. Syst. Evol. Microbiol.">
        <title>Complete genome sequence of Corynebacterium casei LMG S-19264T (=DSM 44701T), isolated from a smear-ripened cheese.</title>
        <authorList>
            <consortium name="US DOE Joint Genome Institute (JGI-PGF)"/>
            <person name="Walter F."/>
            <person name="Albersmeier A."/>
            <person name="Kalinowski J."/>
            <person name="Ruckert C."/>
        </authorList>
    </citation>
    <scope>NUCLEOTIDE SEQUENCE [LARGE SCALE GENOMIC DNA]</scope>
    <source>
        <strain evidence="1 2">CGMCC 1.15358</strain>
    </source>
</reference>
<protein>
    <submittedName>
        <fullName evidence="1">Uncharacterized protein</fullName>
    </submittedName>
</protein>
<evidence type="ECO:0000313" key="2">
    <source>
        <dbReference type="Proteomes" id="UP000598997"/>
    </source>
</evidence>
<evidence type="ECO:0000313" key="1">
    <source>
        <dbReference type="EMBL" id="GGD34890.1"/>
    </source>
</evidence>
<organism evidence="1 2">
    <name type="scientific">Croceicoccus pelagius</name>
    <dbReference type="NCBI Taxonomy" id="1703341"/>
    <lineage>
        <taxon>Bacteria</taxon>
        <taxon>Pseudomonadati</taxon>
        <taxon>Pseudomonadota</taxon>
        <taxon>Alphaproteobacteria</taxon>
        <taxon>Sphingomonadales</taxon>
        <taxon>Erythrobacteraceae</taxon>
        <taxon>Croceicoccus</taxon>
    </lineage>
</organism>
<sequence length="315" mass="34352">MTMHFSDIARQAAADRQISDEEILQLRRAGWGDGQITAEEAEAIFALNDSLGGRTDAWVDFFVEAIGEYVLNTLEPRGYVTDEQASWLIARLSASGNVESMAELELVVRLVERASNVPEKMKVYVLGVMEHEVLTGTGPTRCGGELSHTHVSAAECRILRRAIFAPGSDRPGAVSRREAEMLYRIKDACLDANNAPEWKRLFVQAVGNHLQGFSSENSQISRERAAELETFMADASSNVGRFLGRMAKTSPNRFGKVFGRKGTNEPTRGQLVAADQAVTASEKKWLDAQISGNGQVDEFDAALLDFLDGGSAPAA</sequence>
<keyword evidence="2" id="KW-1185">Reference proteome</keyword>
<comment type="caution">
    <text evidence="1">The sequence shown here is derived from an EMBL/GenBank/DDBJ whole genome shotgun (WGS) entry which is preliminary data.</text>
</comment>
<dbReference type="RefSeq" id="WP_066764380.1">
    <property type="nucleotide sequence ID" value="NZ_BMIO01000002.1"/>
</dbReference>
<accession>A0A916Y8M7</accession>